<name>A0A7C3VT86_9CYAN</name>
<organism evidence="1">
    <name type="scientific">Planktothricoides sp. SpSt-374</name>
    <dbReference type="NCBI Taxonomy" id="2282167"/>
    <lineage>
        <taxon>Bacteria</taxon>
        <taxon>Bacillati</taxon>
        <taxon>Cyanobacteriota</taxon>
        <taxon>Cyanophyceae</taxon>
        <taxon>Oscillatoriophycideae</taxon>
        <taxon>Oscillatoriales</taxon>
        <taxon>Oscillatoriaceae</taxon>
        <taxon>Planktothricoides</taxon>
    </lineage>
</organism>
<proteinExistence type="predicted"/>
<protein>
    <submittedName>
        <fullName evidence="1">Uncharacterized protein</fullName>
    </submittedName>
</protein>
<evidence type="ECO:0000313" key="1">
    <source>
        <dbReference type="EMBL" id="HGG02056.1"/>
    </source>
</evidence>
<sequence length="143" mass="15815">MQGITITDQTTDGFLAVNLIDILQAIGPLLLTTKWQFTNLECFGKTAESLYSYADSSSYISGEILVQLAAKITQVIDGKFQAYRGNENQPWLIITAVDSSAYDVETVDENILVKLRQQFQQVSELPGNISLMPKLLTVLHTGD</sequence>
<comment type="caution">
    <text evidence="1">The sequence shown here is derived from an EMBL/GenBank/DDBJ whole genome shotgun (WGS) entry which is preliminary data.</text>
</comment>
<accession>A0A7C3VT86</accession>
<dbReference type="EMBL" id="DSPX01000161">
    <property type="protein sequence ID" value="HGG02056.1"/>
    <property type="molecule type" value="Genomic_DNA"/>
</dbReference>
<gene>
    <name evidence="1" type="ORF">ENR15_15785</name>
</gene>
<reference evidence="1" key="1">
    <citation type="journal article" date="2020" name="mSystems">
        <title>Genome- and Community-Level Interaction Insights into Carbon Utilization and Element Cycling Functions of Hydrothermarchaeota in Hydrothermal Sediment.</title>
        <authorList>
            <person name="Zhou Z."/>
            <person name="Liu Y."/>
            <person name="Xu W."/>
            <person name="Pan J."/>
            <person name="Luo Z.H."/>
            <person name="Li M."/>
        </authorList>
    </citation>
    <scope>NUCLEOTIDE SEQUENCE [LARGE SCALE GENOMIC DNA]</scope>
    <source>
        <strain evidence="1">SpSt-374</strain>
    </source>
</reference>
<dbReference type="AlphaFoldDB" id="A0A7C3VT86"/>